<proteinExistence type="predicted"/>
<dbReference type="EMBL" id="KI668514">
    <property type="protein sequence ID" value="ETN71401.1"/>
    <property type="molecule type" value="Genomic_DNA"/>
</dbReference>
<dbReference type="STRING" id="51031.W2SRC1"/>
<feature type="non-terminal residue" evidence="1">
    <location>
        <position position="1"/>
    </location>
</feature>
<dbReference type="KEGG" id="nai:NECAME_19362"/>
<evidence type="ECO:0000313" key="2">
    <source>
        <dbReference type="Proteomes" id="UP000053676"/>
    </source>
</evidence>
<dbReference type="OrthoDB" id="6232933at2759"/>
<protein>
    <submittedName>
        <fullName evidence="1">Uncharacterized protein</fullName>
    </submittedName>
</protein>
<keyword evidence="2" id="KW-1185">Reference proteome</keyword>
<sequence length="59" mass="6800">KRHTSTQYPGWNIRFAFTKDDRLKVHNQFVLYQVNVTADYPATKTTIKNAPGTFGVSLR</sequence>
<name>W2SRC1_NECAM</name>
<reference evidence="2" key="1">
    <citation type="journal article" date="2014" name="Nat. Genet.">
        <title>Genome of the human hookworm Necator americanus.</title>
        <authorList>
            <person name="Tang Y.T."/>
            <person name="Gao X."/>
            <person name="Rosa B.A."/>
            <person name="Abubucker S."/>
            <person name="Hallsworth-Pepin K."/>
            <person name="Martin J."/>
            <person name="Tyagi R."/>
            <person name="Heizer E."/>
            <person name="Zhang X."/>
            <person name="Bhonagiri-Palsikar V."/>
            <person name="Minx P."/>
            <person name="Warren W.C."/>
            <person name="Wang Q."/>
            <person name="Zhan B."/>
            <person name="Hotez P.J."/>
            <person name="Sternberg P.W."/>
            <person name="Dougall A."/>
            <person name="Gaze S.T."/>
            <person name="Mulvenna J."/>
            <person name="Sotillo J."/>
            <person name="Ranganathan S."/>
            <person name="Rabelo E.M."/>
            <person name="Wilson R.K."/>
            <person name="Felgner P.L."/>
            <person name="Bethony J."/>
            <person name="Hawdon J.M."/>
            <person name="Gasser R.B."/>
            <person name="Loukas A."/>
            <person name="Mitreva M."/>
        </authorList>
    </citation>
    <scope>NUCLEOTIDE SEQUENCE [LARGE SCALE GENOMIC DNA]</scope>
</reference>
<dbReference type="Proteomes" id="UP000053676">
    <property type="component" value="Unassembled WGS sequence"/>
</dbReference>
<gene>
    <name evidence="1" type="ORF">NECAME_19362</name>
</gene>
<evidence type="ECO:0000313" key="1">
    <source>
        <dbReference type="EMBL" id="ETN71401.1"/>
    </source>
</evidence>
<dbReference type="AlphaFoldDB" id="W2SRC1"/>
<organism evidence="1 2">
    <name type="scientific">Necator americanus</name>
    <name type="common">Human hookworm</name>
    <dbReference type="NCBI Taxonomy" id="51031"/>
    <lineage>
        <taxon>Eukaryota</taxon>
        <taxon>Metazoa</taxon>
        <taxon>Ecdysozoa</taxon>
        <taxon>Nematoda</taxon>
        <taxon>Chromadorea</taxon>
        <taxon>Rhabditida</taxon>
        <taxon>Rhabditina</taxon>
        <taxon>Rhabditomorpha</taxon>
        <taxon>Strongyloidea</taxon>
        <taxon>Ancylostomatidae</taxon>
        <taxon>Bunostominae</taxon>
        <taxon>Necator</taxon>
    </lineage>
</organism>
<accession>W2SRC1</accession>